<comment type="similarity">
    <text evidence="9">Belongs to the glycosyltransferase 2 family. Plant cellulose synthase-like D subfamily.</text>
</comment>
<dbReference type="Gene3D" id="3.90.550.10">
    <property type="entry name" value="Spore Coat Polysaccharide Biosynthesis Protein SpsA, Chain A"/>
    <property type="match status" value="1"/>
</dbReference>
<feature type="binding site" evidence="12">
    <location>
        <position position="600"/>
    </location>
    <ligand>
        <name>Mn(2+)</name>
        <dbReference type="ChEBI" id="CHEBI:29035"/>
    </ligand>
</feature>
<feature type="transmembrane region" description="Helical" evidence="14">
    <location>
        <begin position="946"/>
        <end position="967"/>
    </location>
</feature>
<feature type="transmembrane region" description="Helical" evidence="14">
    <location>
        <begin position="1044"/>
        <end position="1063"/>
    </location>
</feature>
<keyword evidence="6" id="KW-0333">Golgi apparatus</keyword>
<gene>
    <name evidence="15" type="ORF">TIFTF001_002780</name>
</gene>
<dbReference type="SUPFAM" id="SSF53448">
    <property type="entry name" value="Nucleotide-diphospho-sugar transferases"/>
    <property type="match status" value="1"/>
</dbReference>
<dbReference type="Pfam" id="PF14570">
    <property type="entry name" value="zf-RING_4"/>
    <property type="match status" value="1"/>
</dbReference>
<dbReference type="Pfam" id="PF03552">
    <property type="entry name" value="Cellulose_synt"/>
    <property type="match status" value="1"/>
</dbReference>
<protein>
    <recommendedName>
        <fullName evidence="17">Cellulose synthase-like protein D3</fullName>
    </recommendedName>
</protein>
<feature type="transmembrane region" description="Helical" evidence="14">
    <location>
        <begin position="1102"/>
        <end position="1122"/>
    </location>
</feature>
<keyword evidence="8" id="KW-0961">Cell wall biogenesis/degradation</keyword>
<comment type="caution">
    <text evidence="15">The sequence shown here is derived from an EMBL/GenBank/DDBJ whole genome shotgun (WGS) entry which is preliminary data.</text>
</comment>
<dbReference type="Proteomes" id="UP001187192">
    <property type="component" value="Unassembled WGS sequence"/>
</dbReference>
<evidence type="ECO:0000256" key="14">
    <source>
        <dbReference type="SAM" id="Phobius"/>
    </source>
</evidence>
<evidence type="ECO:0000256" key="4">
    <source>
        <dbReference type="ARBA" id="ARBA00022692"/>
    </source>
</evidence>
<dbReference type="InterPro" id="IPR013083">
    <property type="entry name" value="Znf_RING/FYVE/PHD"/>
</dbReference>
<keyword evidence="7 14" id="KW-0472">Membrane</keyword>
<accession>A0AA88D8T7</accession>
<proteinExistence type="inferred from homology"/>
<dbReference type="GO" id="GO:0016760">
    <property type="term" value="F:cellulose synthase (UDP-forming) activity"/>
    <property type="evidence" value="ECO:0007669"/>
    <property type="project" value="InterPro"/>
</dbReference>
<evidence type="ECO:0000256" key="12">
    <source>
        <dbReference type="PIRSR" id="PIRSR605150-3"/>
    </source>
</evidence>
<comment type="subcellular location">
    <subcellularLocation>
        <location evidence="1">Golgi apparatus membrane</location>
        <topology evidence="1">Multi-pass membrane protein</topology>
    </subcellularLocation>
</comment>
<dbReference type="GO" id="GO:0051753">
    <property type="term" value="F:mannan synthase activity"/>
    <property type="evidence" value="ECO:0007669"/>
    <property type="project" value="UniProtKB-ARBA"/>
</dbReference>
<keyword evidence="4 14" id="KW-0812">Transmembrane</keyword>
<evidence type="ECO:0000256" key="6">
    <source>
        <dbReference type="ARBA" id="ARBA00023034"/>
    </source>
</evidence>
<feature type="transmembrane region" description="Helical" evidence="14">
    <location>
        <begin position="1069"/>
        <end position="1090"/>
    </location>
</feature>
<dbReference type="InterPro" id="IPR029044">
    <property type="entry name" value="Nucleotide-diphossugar_trans"/>
</dbReference>
<dbReference type="GO" id="GO:0009409">
    <property type="term" value="P:response to cold"/>
    <property type="evidence" value="ECO:0007669"/>
    <property type="project" value="UniProtKB-ARBA"/>
</dbReference>
<evidence type="ECO:0000313" key="15">
    <source>
        <dbReference type="EMBL" id="GMN30399.1"/>
    </source>
</evidence>
<dbReference type="Gene3D" id="3.30.40.10">
    <property type="entry name" value="Zinc/RING finger domain, C3HC4 (zinc finger)"/>
    <property type="match status" value="1"/>
</dbReference>
<reference evidence="15" key="1">
    <citation type="submission" date="2023-07" db="EMBL/GenBank/DDBJ databases">
        <title>draft genome sequence of fig (Ficus carica).</title>
        <authorList>
            <person name="Takahashi T."/>
            <person name="Nishimura K."/>
        </authorList>
    </citation>
    <scope>NUCLEOTIDE SEQUENCE</scope>
</reference>
<dbReference type="EMBL" id="BTGU01000003">
    <property type="protein sequence ID" value="GMN30399.1"/>
    <property type="molecule type" value="Genomic_DNA"/>
</dbReference>
<dbReference type="SUPFAM" id="SSF57850">
    <property type="entry name" value="RING/U-box"/>
    <property type="match status" value="1"/>
</dbReference>
<dbReference type="FunFam" id="3.90.550.10:FF:000040">
    <property type="entry name" value="cellulose synthase-like protein D3"/>
    <property type="match status" value="1"/>
</dbReference>
<keyword evidence="3" id="KW-0808">Transferase</keyword>
<feature type="binding site" evidence="11">
    <location>
        <position position="407"/>
    </location>
    <ligand>
        <name>UDP-alpha-D-glucose</name>
        <dbReference type="ChEBI" id="CHEBI:58885"/>
    </ligand>
</feature>
<feature type="binding site" evidence="11">
    <location>
        <position position="377"/>
    </location>
    <ligand>
        <name>UDP-alpha-D-glucose</name>
        <dbReference type="ChEBI" id="CHEBI:58885"/>
    </ligand>
</feature>
<keyword evidence="5 14" id="KW-1133">Transmembrane helix</keyword>
<evidence type="ECO:0000256" key="1">
    <source>
        <dbReference type="ARBA" id="ARBA00004653"/>
    </source>
</evidence>
<feature type="transmembrane region" description="Helical" evidence="14">
    <location>
        <begin position="911"/>
        <end position="934"/>
    </location>
</feature>
<feature type="binding site" evidence="11">
    <location>
        <position position="371"/>
    </location>
    <ligand>
        <name>UDP-alpha-D-glucose</name>
        <dbReference type="ChEBI" id="CHEBI:58885"/>
    </ligand>
</feature>
<evidence type="ECO:0000256" key="9">
    <source>
        <dbReference type="ARBA" id="ARBA00061286"/>
    </source>
</evidence>
<feature type="region of interest" description="Disordered" evidence="13">
    <location>
        <begin position="1"/>
        <end position="28"/>
    </location>
</feature>
<feature type="binding site" evidence="12">
    <location>
        <position position="624"/>
    </location>
    <ligand>
        <name>Mn(2+)</name>
        <dbReference type="ChEBI" id="CHEBI:29035"/>
    </ligand>
</feature>
<feature type="binding site" evidence="11">
    <location>
        <position position="378"/>
    </location>
    <ligand>
        <name>UDP-alpha-D-glucose</name>
        <dbReference type="ChEBI" id="CHEBI:58885"/>
    </ligand>
</feature>
<evidence type="ECO:0000256" key="11">
    <source>
        <dbReference type="PIRSR" id="PIRSR605150-2"/>
    </source>
</evidence>
<keyword evidence="2" id="KW-0328">Glycosyltransferase</keyword>
<evidence type="ECO:0000313" key="16">
    <source>
        <dbReference type="Proteomes" id="UP001187192"/>
    </source>
</evidence>
<feature type="binding site" evidence="11">
    <location>
        <position position="599"/>
    </location>
    <ligand>
        <name>UDP-alpha-D-glucose</name>
        <dbReference type="ChEBI" id="CHEBI:58885"/>
    </ligand>
</feature>
<evidence type="ECO:0000256" key="5">
    <source>
        <dbReference type="ARBA" id="ARBA00022989"/>
    </source>
</evidence>
<evidence type="ECO:0000256" key="10">
    <source>
        <dbReference type="PIRSR" id="PIRSR605150-1"/>
    </source>
</evidence>
<evidence type="ECO:0000256" key="3">
    <source>
        <dbReference type="ARBA" id="ARBA00022679"/>
    </source>
</evidence>
<dbReference type="PANTHER" id="PTHR13301">
    <property type="entry name" value="X-BOX TRANSCRIPTION FACTOR-RELATED"/>
    <property type="match status" value="1"/>
</dbReference>
<evidence type="ECO:0008006" key="17">
    <source>
        <dbReference type="Google" id="ProtNLM"/>
    </source>
</evidence>
<dbReference type="GO" id="GO:0071555">
    <property type="term" value="P:cell wall organization"/>
    <property type="evidence" value="ECO:0007669"/>
    <property type="project" value="UniProtKB-KW"/>
</dbReference>
<dbReference type="InterPro" id="IPR005150">
    <property type="entry name" value="Cellulose_synth"/>
</dbReference>
<evidence type="ECO:0000256" key="8">
    <source>
        <dbReference type="ARBA" id="ARBA00023316"/>
    </source>
</evidence>
<feature type="active site" evidence="10">
    <location>
        <position position="841"/>
    </location>
</feature>
<evidence type="ECO:0000256" key="13">
    <source>
        <dbReference type="SAM" id="MobiDB-lite"/>
    </source>
</evidence>
<dbReference type="FunFam" id="3.30.40.10:FF:000229">
    <property type="entry name" value="Cellulose synthase-like protein D3"/>
    <property type="match status" value="1"/>
</dbReference>
<keyword evidence="16" id="KW-1185">Reference proteome</keyword>
<sequence>MASGSKMKFSNRGPSVVHHHHNNSNDFGSETGSVEFSTYTVQIPLTPDNQPMEISMERSTSQRVEDQYASSSLFTGGYNCVTRAHLKEKVIESDAGRTNHPQMTGLKGSPCSVPGCDSRCLTDERGLDIVPCDCDFKICRDCYRDAIKTGDGICPGCKEPYKEAENNEYQQPHQPLPLPPAMAAAAAGAGMSKMERRLSMMKSKSMSVSKSMTRSQSGEFDHTKWLFETKGSYGYGNAMWPKDGESGSEDGIAGDPKVFLDKQWKPLTRKLNISAAILSPYRLLILVRLVVLGLFLQWRIGNPNEDAIWLWFMSVVCETWFAFSWLLDQLPKLCPVNRFADVDVLREKFETPNPSNPHGKSDLPGIDIFVSTADPEKEPPLVTANTILSILAAGYPVEKLACYVSDDGGALLTFEAMAEAASFANMWVPFCRKHDIEPRNPETYFNMKRDPYKNKVLPDFVRDRRRVKREYDEFKVRINGLPDSIRRRSDAYNTREEIKAMKRRRENGDDELDEIIKIPKATWMADGTHWPGTWTVPAQEHSRGDHASIIQVMVKPPSDEPLKGTETDSNSMDLTEVDIRLPMLVYVSREKRPGYDHNKKAGAMNALVRASAIMSNGPFILNLDCDHYIYNSQAIREGMCFMMDRGGERICYVQFPQRFEGIDPSDRYANHNTVFFDVNMRALDGLQGPMYVGTGCLFRRTALYGFDPPQTKEHSGCCDCLFGRRKKAASVASAPDVASVESKSELGYSDDEEMNIALIPKKFGNSSLLVDSIRVAEFQGRPLADHPSVKYGRPPGALTLPRDLLDASTVAEAISVISCWYEDKTEWGQRIGWIYGSVTEDVVTGYRMHNRGWKSIYCVTKRDAFRGTAPINLTDRLHQVLRWATGSVEIFFSRNNALLASSRMKFLQKIAYLNVGIYPFTSIFLIVYCFLPAMSLFTGEFIVQSLNVTFLVYLLGITVTLIALAILEIKWSGIELEEWWRNEQFWLIGGTSAHLAAVLQGLLKVIAGIEISFTLTSKSAGDDANDDYADLYIFKWTSLMVPPITIMMTNLISIAVAVCRTIYSELPDWGSLSGGVFFSFWVLSHLYPFAKGLMGRRGRTPTVVFVWSGLVSITISLLWVAIDPPSNNGEIGGSFQFP</sequence>
<dbReference type="GO" id="GO:0030244">
    <property type="term" value="P:cellulose biosynthetic process"/>
    <property type="evidence" value="ECO:0007669"/>
    <property type="project" value="InterPro"/>
</dbReference>
<name>A0AA88D8T7_FICCA</name>
<evidence type="ECO:0000256" key="7">
    <source>
        <dbReference type="ARBA" id="ARBA00023136"/>
    </source>
</evidence>
<feature type="active site" evidence="10">
    <location>
        <position position="407"/>
    </location>
</feature>
<evidence type="ECO:0000256" key="2">
    <source>
        <dbReference type="ARBA" id="ARBA00022676"/>
    </source>
</evidence>
<dbReference type="GO" id="GO:0000139">
    <property type="term" value="C:Golgi membrane"/>
    <property type="evidence" value="ECO:0007669"/>
    <property type="project" value="UniProtKB-SubCell"/>
</dbReference>
<organism evidence="15 16">
    <name type="scientific">Ficus carica</name>
    <name type="common">Common fig</name>
    <dbReference type="NCBI Taxonomy" id="3494"/>
    <lineage>
        <taxon>Eukaryota</taxon>
        <taxon>Viridiplantae</taxon>
        <taxon>Streptophyta</taxon>
        <taxon>Embryophyta</taxon>
        <taxon>Tracheophyta</taxon>
        <taxon>Spermatophyta</taxon>
        <taxon>Magnoliopsida</taxon>
        <taxon>eudicotyledons</taxon>
        <taxon>Gunneridae</taxon>
        <taxon>Pentapetalae</taxon>
        <taxon>rosids</taxon>
        <taxon>fabids</taxon>
        <taxon>Rosales</taxon>
        <taxon>Moraceae</taxon>
        <taxon>Ficeae</taxon>
        <taxon>Ficus</taxon>
    </lineage>
</organism>
<dbReference type="AlphaFoldDB" id="A0AA88D8T7"/>